<evidence type="ECO:0000313" key="1">
    <source>
        <dbReference type="EMBL" id="TEB18230.1"/>
    </source>
</evidence>
<reference evidence="1 2" key="1">
    <citation type="journal article" date="2019" name="Nat. Ecol. Evol.">
        <title>Megaphylogeny resolves global patterns of mushroom evolution.</title>
        <authorList>
            <person name="Varga T."/>
            <person name="Krizsan K."/>
            <person name="Foldi C."/>
            <person name="Dima B."/>
            <person name="Sanchez-Garcia M."/>
            <person name="Sanchez-Ramirez S."/>
            <person name="Szollosi G.J."/>
            <person name="Szarkandi J.G."/>
            <person name="Papp V."/>
            <person name="Albert L."/>
            <person name="Andreopoulos W."/>
            <person name="Angelini C."/>
            <person name="Antonin V."/>
            <person name="Barry K.W."/>
            <person name="Bougher N.L."/>
            <person name="Buchanan P."/>
            <person name="Buyck B."/>
            <person name="Bense V."/>
            <person name="Catcheside P."/>
            <person name="Chovatia M."/>
            <person name="Cooper J."/>
            <person name="Damon W."/>
            <person name="Desjardin D."/>
            <person name="Finy P."/>
            <person name="Geml J."/>
            <person name="Haridas S."/>
            <person name="Hughes K."/>
            <person name="Justo A."/>
            <person name="Karasinski D."/>
            <person name="Kautmanova I."/>
            <person name="Kiss B."/>
            <person name="Kocsube S."/>
            <person name="Kotiranta H."/>
            <person name="LaButti K.M."/>
            <person name="Lechner B.E."/>
            <person name="Liimatainen K."/>
            <person name="Lipzen A."/>
            <person name="Lukacs Z."/>
            <person name="Mihaltcheva S."/>
            <person name="Morgado L.N."/>
            <person name="Niskanen T."/>
            <person name="Noordeloos M.E."/>
            <person name="Ohm R.A."/>
            <person name="Ortiz-Santana B."/>
            <person name="Ovrebo C."/>
            <person name="Racz N."/>
            <person name="Riley R."/>
            <person name="Savchenko A."/>
            <person name="Shiryaev A."/>
            <person name="Soop K."/>
            <person name="Spirin V."/>
            <person name="Szebenyi C."/>
            <person name="Tomsovsky M."/>
            <person name="Tulloss R.E."/>
            <person name="Uehling J."/>
            <person name="Grigoriev I.V."/>
            <person name="Vagvolgyi C."/>
            <person name="Papp T."/>
            <person name="Martin F.M."/>
            <person name="Miettinen O."/>
            <person name="Hibbett D.S."/>
            <person name="Nagy L.G."/>
        </authorList>
    </citation>
    <scope>NUCLEOTIDE SEQUENCE [LARGE SCALE GENOMIC DNA]</scope>
    <source>
        <strain evidence="1 2">FP101781</strain>
    </source>
</reference>
<name>A0A4Y7SAD8_COPMI</name>
<keyword evidence="2" id="KW-1185">Reference proteome</keyword>
<proteinExistence type="predicted"/>
<dbReference type="AlphaFoldDB" id="A0A4Y7SAD8"/>
<dbReference type="Proteomes" id="UP000298030">
    <property type="component" value="Unassembled WGS sequence"/>
</dbReference>
<sequence>MLGVNLVRPARGIFLGIFLRSSGTVVQCLCPEKTSGATGAFGSNEPSSEADSRGIRTFLKIVVTGEWCGGLRLDNTPRILRKSFED</sequence>
<organism evidence="1 2">
    <name type="scientific">Coprinellus micaceus</name>
    <name type="common">Glistening ink-cap mushroom</name>
    <name type="synonym">Coprinus micaceus</name>
    <dbReference type="NCBI Taxonomy" id="71717"/>
    <lineage>
        <taxon>Eukaryota</taxon>
        <taxon>Fungi</taxon>
        <taxon>Dikarya</taxon>
        <taxon>Basidiomycota</taxon>
        <taxon>Agaricomycotina</taxon>
        <taxon>Agaricomycetes</taxon>
        <taxon>Agaricomycetidae</taxon>
        <taxon>Agaricales</taxon>
        <taxon>Agaricineae</taxon>
        <taxon>Psathyrellaceae</taxon>
        <taxon>Coprinellus</taxon>
    </lineage>
</organism>
<dbReference type="EMBL" id="QPFP01000276">
    <property type="protein sequence ID" value="TEB18230.1"/>
    <property type="molecule type" value="Genomic_DNA"/>
</dbReference>
<accession>A0A4Y7SAD8</accession>
<protein>
    <submittedName>
        <fullName evidence="1">Uncharacterized protein</fullName>
    </submittedName>
</protein>
<comment type="caution">
    <text evidence="1">The sequence shown here is derived from an EMBL/GenBank/DDBJ whole genome shotgun (WGS) entry which is preliminary data.</text>
</comment>
<evidence type="ECO:0000313" key="2">
    <source>
        <dbReference type="Proteomes" id="UP000298030"/>
    </source>
</evidence>
<gene>
    <name evidence="1" type="ORF">FA13DRAFT_658900</name>
</gene>